<keyword evidence="1" id="KW-0732">Signal</keyword>
<evidence type="ECO:0000313" key="2">
    <source>
        <dbReference type="EMBL" id="QHT66117.1"/>
    </source>
</evidence>
<sequence length="66" mass="7486">MKTALLVLILFFSVGSLFAGSTFQTVGEIGLMVLSKLLKKWSKDRTVSKNNFFQVINYLCFCIDFL</sequence>
<name>A0A6C0GDW9_9BACT</name>
<dbReference type="RefSeq" id="WP_162442188.1">
    <property type="nucleotide sequence ID" value="NZ_CP048222.1"/>
</dbReference>
<keyword evidence="3" id="KW-1185">Reference proteome</keyword>
<dbReference type="Proteomes" id="UP000480178">
    <property type="component" value="Chromosome"/>
</dbReference>
<accession>A0A6C0GDW9</accession>
<organism evidence="2 3">
    <name type="scientific">Rhodocytophaga rosea</name>
    <dbReference type="NCBI Taxonomy" id="2704465"/>
    <lineage>
        <taxon>Bacteria</taxon>
        <taxon>Pseudomonadati</taxon>
        <taxon>Bacteroidota</taxon>
        <taxon>Cytophagia</taxon>
        <taxon>Cytophagales</taxon>
        <taxon>Rhodocytophagaceae</taxon>
        <taxon>Rhodocytophaga</taxon>
    </lineage>
</organism>
<evidence type="ECO:0000313" key="3">
    <source>
        <dbReference type="Proteomes" id="UP000480178"/>
    </source>
</evidence>
<dbReference type="KEGG" id="rhoz:GXP67_05250"/>
<gene>
    <name evidence="2" type="ORF">GXP67_05250</name>
</gene>
<feature type="signal peptide" evidence="1">
    <location>
        <begin position="1"/>
        <end position="19"/>
    </location>
</feature>
<proteinExistence type="predicted"/>
<dbReference type="AlphaFoldDB" id="A0A6C0GDW9"/>
<evidence type="ECO:0000256" key="1">
    <source>
        <dbReference type="SAM" id="SignalP"/>
    </source>
</evidence>
<feature type="chain" id="PRO_5025477312" evidence="1">
    <location>
        <begin position="20"/>
        <end position="66"/>
    </location>
</feature>
<protein>
    <submittedName>
        <fullName evidence="2">Uncharacterized protein</fullName>
    </submittedName>
</protein>
<reference evidence="2 3" key="1">
    <citation type="submission" date="2020-01" db="EMBL/GenBank/DDBJ databases">
        <authorList>
            <person name="Kim M.K."/>
        </authorList>
    </citation>
    <scope>NUCLEOTIDE SEQUENCE [LARGE SCALE GENOMIC DNA]</scope>
    <source>
        <strain evidence="2 3">172606-1</strain>
    </source>
</reference>
<dbReference type="EMBL" id="CP048222">
    <property type="protein sequence ID" value="QHT66117.1"/>
    <property type="molecule type" value="Genomic_DNA"/>
</dbReference>